<dbReference type="InterPro" id="IPR002575">
    <property type="entry name" value="Aminoglycoside_PTrfase"/>
</dbReference>
<name>A0ABN1GXF0_9ACTN</name>
<dbReference type="Proteomes" id="UP001500957">
    <property type="component" value="Unassembled WGS sequence"/>
</dbReference>
<evidence type="ECO:0000259" key="1">
    <source>
        <dbReference type="SMART" id="SM00587"/>
    </source>
</evidence>
<evidence type="ECO:0000313" key="3">
    <source>
        <dbReference type="Proteomes" id="UP001500957"/>
    </source>
</evidence>
<keyword evidence="3" id="KW-1185">Reference proteome</keyword>
<dbReference type="SMART" id="SM00587">
    <property type="entry name" value="CHK"/>
    <property type="match status" value="1"/>
</dbReference>
<dbReference type="EMBL" id="BAAAHE010000021">
    <property type="protein sequence ID" value="GAA0622651.1"/>
    <property type="molecule type" value="Genomic_DNA"/>
</dbReference>
<protein>
    <submittedName>
        <fullName evidence="2">Phosphotransferase</fullName>
    </submittedName>
</protein>
<gene>
    <name evidence="2" type="ORF">GCM10009547_26990</name>
</gene>
<dbReference type="SUPFAM" id="SSF56112">
    <property type="entry name" value="Protein kinase-like (PK-like)"/>
    <property type="match status" value="1"/>
</dbReference>
<comment type="caution">
    <text evidence="2">The sequence shown here is derived from an EMBL/GenBank/DDBJ whole genome shotgun (WGS) entry which is preliminary data.</text>
</comment>
<dbReference type="RefSeq" id="WP_344605550.1">
    <property type="nucleotide sequence ID" value="NZ_BAAAHE010000021.1"/>
</dbReference>
<dbReference type="Pfam" id="PF01636">
    <property type="entry name" value="APH"/>
    <property type="match status" value="1"/>
</dbReference>
<sequence>MPLPMSVDEVDSWLREVLGVEKVEQTGIVWGTATKVLVEVTHPDGSTARLCVKGGFRPELLAIMSAGYQAEALFYRDVAPQLEAGIPRCHHAAVEGQQGIVILDDVIAAGARINDPRVPMTVDQVSDGLVAMAAWHRRGDLQLDWMPPFPYYRPIVDSLFAPEHWDAYIGQTTAGPVLEVFAEREQIAAAYQRLWAAQDARPATFVHGDANPTNVYFGADGSTRFLDWQFACRTDAYQDVACFLVGSLSIEDRRAHEQALLHEYLAARGEGAESFDDAWSGYRTNAVYGAVYCLTPEEMQPATVRAPLADRYAQAALDLETLNLLAG</sequence>
<reference evidence="2 3" key="1">
    <citation type="journal article" date="2019" name="Int. J. Syst. Evol. Microbiol.">
        <title>The Global Catalogue of Microorganisms (GCM) 10K type strain sequencing project: providing services to taxonomists for standard genome sequencing and annotation.</title>
        <authorList>
            <consortium name="The Broad Institute Genomics Platform"/>
            <consortium name="The Broad Institute Genome Sequencing Center for Infectious Disease"/>
            <person name="Wu L."/>
            <person name="Ma J."/>
        </authorList>
    </citation>
    <scope>NUCLEOTIDE SEQUENCE [LARGE SCALE GENOMIC DNA]</scope>
    <source>
        <strain evidence="2 3">JCM 10671</strain>
    </source>
</reference>
<dbReference type="Gene3D" id="3.90.1200.10">
    <property type="match status" value="1"/>
</dbReference>
<proteinExistence type="predicted"/>
<evidence type="ECO:0000313" key="2">
    <source>
        <dbReference type="EMBL" id="GAA0622651.1"/>
    </source>
</evidence>
<feature type="domain" description="CHK kinase-like" evidence="1">
    <location>
        <begin position="101"/>
        <end position="274"/>
    </location>
</feature>
<accession>A0ABN1GXF0</accession>
<organism evidence="2 3">
    <name type="scientific">Sporichthya brevicatena</name>
    <dbReference type="NCBI Taxonomy" id="171442"/>
    <lineage>
        <taxon>Bacteria</taxon>
        <taxon>Bacillati</taxon>
        <taxon>Actinomycetota</taxon>
        <taxon>Actinomycetes</taxon>
        <taxon>Sporichthyales</taxon>
        <taxon>Sporichthyaceae</taxon>
        <taxon>Sporichthya</taxon>
    </lineage>
</organism>
<dbReference type="InterPro" id="IPR015897">
    <property type="entry name" value="CHK_kinase-like"/>
</dbReference>
<dbReference type="InterPro" id="IPR011009">
    <property type="entry name" value="Kinase-like_dom_sf"/>
</dbReference>